<dbReference type="InterPro" id="IPR043129">
    <property type="entry name" value="ATPase_NBD"/>
</dbReference>
<dbReference type="KEGG" id="lcre:Pla8534_66120"/>
<reference evidence="6 7" key="1">
    <citation type="submission" date="2019-02" db="EMBL/GenBank/DDBJ databases">
        <title>Deep-cultivation of Planctomycetes and their phenomic and genomic characterization uncovers novel biology.</title>
        <authorList>
            <person name="Wiegand S."/>
            <person name="Jogler M."/>
            <person name="Boedeker C."/>
            <person name="Pinto D."/>
            <person name="Vollmers J."/>
            <person name="Rivas-Marin E."/>
            <person name="Kohn T."/>
            <person name="Peeters S.H."/>
            <person name="Heuer A."/>
            <person name="Rast P."/>
            <person name="Oberbeckmann S."/>
            <person name="Bunk B."/>
            <person name="Jeske O."/>
            <person name="Meyerdierks A."/>
            <person name="Storesund J.E."/>
            <person name="Kallscheuer N."/>
            <person name="Luecker S."/>
            <person name="Lage O.M."/>
            <person name="Pohl T."/>
            <person name="Merkel B.J."/>
            <person name="Hornburger P."/>
            <person name="Mueller R.-W."/>
            <person name="Bruemmer F."/>
            <person name="Labrenz M."/>
            <person name="Spormann A.M."/>
            <person name="Op den Camp H."/>
            <person name="Overmann J."/>
            <person name="Amann R."/>
            <person name="Jetten M.S.M."/>
            <person name="Mascher T."/>
            <person name="Medema M.H."/>
            <person name="Devos D.P."/>
            <person name="Kaster A.-K."/>
            <person name="Ovreas L."/>
            <person name="Rohde M."/>
            <person name="Galperin M.Y."/>
            <person name="Jogler C."/>
        </authorList>
    </citation>
    <scope>NUCLEOTIDE SEQUENCE [LARGE SCALE GENOMIC DNA]</scope>
    <source>
        <strain evidence="6 7">Pla85_3_4</strain>
    </source>
</reference>
<dbReference type="Gene3D" id="3.30.420.40">
    <property type="match status" value="2"/>
</dbReference>
<dbReference type="GO" id="GO:0005524">
    <property type="term" value="F:ATP binding"/>
    <property type="evidence" value="ECO:0007669"/>
    <property type="project" value="UniProtKB-KW"/>
</dbReference>
<evidence type="ECO:0000256" key="5">
    <source>
        <dbReference type="RuleBase" id="RU003322"/>
    </source>
</evidence>
<keyword evidence="7" id="KW-1185">Reference proteome</keyword>
<dbReference type="RefSeq" id="WP_145058234.1">
    <property type="nucleotide sequence ID" value="NZ_CP036433.1"/>
</dbReference>
<dbReference type="FunFam" id="3.90.640.10:FF:000003">
    <property type="entry name" value="Molecular chaperone DnaK"/>
    <property type="match status" value="1"/>
</dbReference>
<organism evidence="6 7">
    <name type="scientific">Lignipirellula cremea</name>
    <dbReference type="NCBI Taxonomy" id="2528010"/>
    <lineage>
        <taxon>Bacteria</taxon>
        <taxon>Pseudomonadati</taxon>
        <taxon>Planctomycetota</taxon>
        <taxon>Planctomycetia</taxon>
        <taxon>Pirellulales</taxon>
        <taxon>Pirellulaceae</taxon>
        <taxon>Lignipirellula</taxon>
    </lineage>
</organism>
<dbReference type="InterPro" id="IPR029047">
    <property type="entry name" value="HSP70_peptide-bd_sf"/>
</dbReference>
<accession>A0A518E3S1</accession>
<dbReference type="Pfam" id="PF00012">
    <property type="entry name" value="HSP70"/>
    <property type="match status" value="1"/>
</dbReference>
<evidence type="ECO:0000313" key="7">
    <source>
        <dbReference type="Proteomes" id="UP000317648"/>
    </source>
</evidence>
<proteinExistence type="inferred from homology"/>
<dbReference type="OrthoDB" id="9766019at2"/>
<dbReference type="PROSITE" id="PS00297">
    <property type="entry name" value="HSP70_1"/>
    <property type="match status" value="1"/>
</dbReference>
<keyword evidence="4" id="KW-0143">Chaperone</keyword>
<sequence>MDPVLGIDLGTTNSVAAIVQDGEPIVLRDDRGESILPSVVGLDQNGALLVGEAARNQALVAPERTVRSVKRKMGEDAKVVMGDQEYSPQEVSAMILRTLADRAEQALGRRLTQAVITVPAFFNENQRQATREAGSLAGLEVLRVINEPTAASLVYEPKSALNEKLLVYDLGGGTFDVSIVQVEAGVIEVLSSHGDTHLGGDDFDELLLNHVAAAFLEEHGIDLRTLPTAQSRLLHAVEEAKKRLSVEAVVTLAEEFIAEKDGRPLNLNLTLDRPQYENLITPLLQKTIDCVNDALSDAKLPASQIDRVVLVGGSTRTPLVHQMLHDQLHQELHHEIDPDLCVALGAAVQGALLAGIDVGPVLVDITPHTLGIRCVGEVNGMETDQCFSPIITRNSSLPAKRSDIYYTEYAGQSAVEIEVLQGEHDISSLNEWIGSFRLEELDPDAPALSEILVRFDLNLDGMLKVTAQERASGLSKEVVIDSKITRFRARDRGEAVERLSSLFGEEASAAALTGAVAAEDSGLEPARQTLASAQRLLPTAPAEDADEIRELMEKLEQSLQAADVAASLAAADELDDVLFYLQDR</sequence>
<dbReference type="FunFam" id="3.30.420.40:FF:000071">
    <property type="entry name" value="Molecular chaperone DnaK"/>
    <property type="match status" value="1"/>
</dbReference>
<keyword evidence="3 5" id="KW-0067">ATP-binding</keyword>
<keyword evidence="2 5" id="KW-0547">Nucleotide-binding</keyword>
<protein>
    <submittedName>
        <fullName evidence="6">Chaperone protein DnaK</fullName>
    </submittedName>
</protein>
<comment type="similarity">
    <text evidence="1 5">Belongs to the heat shock protein 70 family.</text>
</comment>
<dbReference type="PROSITE" id="PS00329">
    <property type="entry name" value="HSP70_2"/>
    <property type="match status" value="1"/>
</dbReference>
<evidence type="ECO:0000256" key="4">
    <source>
        <dbReference type="ARBA" id="ARBA00023186"/>
    </source>
</evidence>
<dbReference type="Gene3D" id="3.90.640.10">
    <property type="entry name" value="Actin, Chain A, domain 4"/>
    <property type="match status" value="1"/>
</dbReference>
<dbReference type="PANTHER" id="PTHR19375">
    <property type="entry name" value="HEAT SHOCK PROTEIN 70KDA"/>
    <property type="match status" value="1"/>
</dbReference>
<evidence type="ECO:0000256" key="2">
    <source>
        <dbReference type="ARBA" id="ARBA00022741"/>
    </source>
</evidence>
<dbReference type="InterPro" id="IPR013126">
    <property type="entry name" value="Hsp_70_fam"/>
</dbReference>
<dbReference type="SUPFAM" id="SSF53067">
    <property type="entry name" value="Actin-like ATPase domain"/>
    <property type="match status" value="2"/>
</dbReference>
<dbReference type="Gene3D" id="2.60.34.10">
    <property type="entry name" value="Substrate Binding Domain Of DNAk, Chain A, domain 1"/>
    <property type="match status" value="1"/>
</dbReference>
<dbReference type="AlphaFoldDB" id="A0A518E3S1"/>
<name>A0A518E3S1_9BACT</name>
<dbReference type="Proteomes" id="UP000317648">
    <property type="component" value="Chromosome"/>
</dbReference>
<evidence type="ECO:0000256" key="1">
    <source>
        <dbReference type="ARBA" id="ARBA00007381"/>
    </source>
</evidence>
<evidence type="ECO:0000256" key="3">
    <source>
        <dbReference type="ARBA" id="ARBA00022840"/>
    </source>
</evidence>
<dbReference type="SUPFAM" id="SSF100920">
    <property type="entry name" value="Heat shock protein 70kD (HSP70), peptide-binding domain"/>
    <property type="match status" value="1"/>
</dbReference>
<dbReference type="InterPro" id="IPR018181">
    <property type="entry name" value="Heat_shock_70_CS"/>
</dbReference>
<dbReference type="GO" id="GO:0140662">
    <property type="term" value="F:ATP-dependent protein folding chaperone"/>
    <property type="evidence" value="ECO:0007669"/>
    <property type="project" value="InterPro"/>
</dbReference>
<dbReference type="PRINTS" id="PR00301">
    <property type="entry name" value="HEATSHOCK70"/>
</dbReference>
<evidence type="ECO:0000313" key="6">
    <source>
        <dbReference type="EMBL" id="QDU98739.1"/>
    </source>
</evidence>
<gene>
    <name evidence="6" type="primary">dnaK_6</name>
    <name evidence="6" type="ORF">Pla8534_66120</name>
</gene>
<dbReference type="EMBL" id="CP036433">
    <property type="protein sequence ID" value="QDU98739.1"/>
    <property type="molecule type" value="Genomic_DNA"/>
</dbReference>